<evidence type="ECO:0000256" key="4">
    <source>
        <dbReference type="ARBA" id="ARBA00022729"/>
    </source>
</evidence>
<feature type="disulfide bond" evidence="11">
    <location>
        <begin position="250"/>
        <end position="259"/>
    </location>
</feature>
<sequence length="657" mass="69696">MRGRICATNIDDCLSFPCHNGGSCRDLVAGFNCSCADGYAGDTCNVTVDYCSSAPCRNGGVCTGYVGGYFCNCAPGYQGDQCETNTDDCSPSPCVNGGTCADGVDNFTCSCPPGFSGRTCAENDLSCVHHVCQNGGTPGFAGPHCEEDVDECASGPCLNNATCRDHENSFSCTCPVGFAGELCGEDVDECESTPCQNGGTCTDLPAGFQCDCPAGFGGDTCWMRPDPCESDPCQHAGYCSSLVDSYQCTCQTGYTGTNCETDIDECAGVNCLHGGTCRDGLGWFQCACADGFTGSLCNQAVDNCDVIVRDEVTNTTQLVPRADCGAHGTCSSLDNGFVCLCEEGFTGDRRTGVVRKGKGIWEADCNTCTCSDGQVWCAKMWCGPPECPYDGTAGCPDNGECLSGCQGDKECALSPCLSEPCDKSVGHCSTPVSSATCLPNGELYSADCTRLGFYLETDNINDGMTLEHFCDVVRSLTLFDPFVVHHGMWIRCELTGWDGPDAYITLSLETDKETEQSLTAVVAGGDLLDHIKAEMANPNSTSVFHHVRLPTLSPEKVVGPANKDDNTVTIIVAVLCSLGFLVLLVAGAFCVRRMRQGPQRLRETPNVRDHVTFSVPDNDVKFENPLYGEVFEKTAPPVETKGRDNPALELELNGADC</sequence>
<dbReference type="InterPro" id="IPR009030">
    <property type="entry name" value="Growth_fac_rcpt_cys_sf"/>
</dbReference>
<feature type="disulfide bond" evidence="11">
    <location>
        <begin position="111"/>
        <end position="120"/>
    </location>
</feature>
<dbReference type="PANTHER" id="PTHR12916:SF4">
    <property type="entry name" value="UNINFLATABLE, ISOFORM C"/>
    <property type="match status" value="1"/>
</dbReference>
<dbReference type="InterPro" id="IPR000742">
    <property type="entry name" value="EGF"/>
</dbReference>
<dbReference type="Gene3D" id="2.10.25.10">
    <property type="entry name" value="Laminin"/>
    <property type="match status" value="8"/>
</dbReference>
<dbReference type="FunFam" id="2.10.25.10:FF:000247">
    <property type="entry name" value="Delta/notch like EGF repeat containing"/>
    <property type="match status" value="1"/>
</dbReference>
<dbReference type="InterPro" id="IPR000152">
    <property type="entry name" value="EGF-type_Asp/Asn_hydroxyl_site"/>
</dbReference>
<dbReference type="SUPFAM" id="SSF57196">
    <property type="entry name" value="EGF/Laminin"/>
    <property type="match status" value="1"/>
</dbReference>
<evidence type="ECO:0000256" key="1">
    <source>
        <dbReference type="ARBA" id="ARBA00004167"/>
    </source>
</evidence>
<dbReference type="eggNOG" id="KOG1217">
    <property type="taxonomic scope" value="Eukaryota"/>
</dbReference>
<reference evidence="14" key="1">
    <citation type="journal article" date="2008" name="Nature">
        <title>The amphioxus genome and the evolution of the chordate karyotype.</title>
        <authorList>
            <consortium name="US DOE Joint Genome Institute (JGI-PGF)"/>
            <person name="Putnam N.H."/>
            <person name="Butts T."/>
            <person name="Ferrier D.E.K."/>
            <person name="Furlong R.F."/>
            <person name="Hellsten U."/>
            <person name="Kawashima T."/>
            <person name="Robinson-Rechavi M."/>
            <person name="Shoguchi E."/>
            <person name="Terry A."/>
            <person name="Yu J.-K."/>
            <person name="Benito-Gutierrez E.L."/>
            <person name="Dubchak I."/>
            <person name="Garcia-Fernandez J."/>
            <person name="Gibson-Brown J.J."/>
            <person name="Grigoriev I.V."/>
            <person name="Horton A.C."/>
            <person name="de Jong P.J."/>
            <person name="Jurka J."/>
            <person name="Kapitonov V.V."/>
            <person name="Kohara Y."/>
            <person name="Kuroki Y."/>
            <person name="Lindquist E."/>
            <person name="Lucas S."/>
            <person name="Osoegawa K."/>
            <person name="Pennacchio L.A."/>
            <person name="Salamov A.A."/>
            <person name="Satou Y."/>
            <person name="Sauka-Spengler T."/>
            <person name="Schmutz J."/>
            <person name="Shin-I T."/>
            <person name="Toyoda A."/>
            <person name="Bronner-Fraser M."/>
            <person name="Fujiyama A."/>
            <person name="Holland L.Z."/>
            <person name="Holland P.W.H."/>
            <person name="Satoh N."/>
            <person name="Rokhsar D.S."/>
        </authorList>
    </citation>
    <scope>NUCLEOTIDE SEQUENCE [LARGE SCALE GENOMIC DNA]</scope>
    <source>
        <strain evidence="14">S238N-H82</strain>
        <tissue evidence="14">Testes</tissue>
    </source>
</reference>
<feature type="domain" description="EGF-like" evidence="13">
    <location>
        <begin position="9"/>
        <end position="45"/>
    </location>
</feature>
<evidence type="ECO:0000256" key="2">
    <source>
        <dbReference type="ARBA" id="ARBA00022536"/>
    </source>
</evidence>
<dbReference type="GO" id="GO:0050877">
    <property type="term" value="P:nervous system process"/>
    <property type="evidence" value="ECO:0007669"/>
    <property type="project" value="UniProtKB-ARBA"/>
</dbReference>
<dbReference type="GO" id="GO:0005509">
    <property type="term" value="F:calcium ion binding"/>
    <property type="evidence" value="ECO:0007669"/>
    <property type="project" value="InterPro"/>
</dbReference>
<dbReference type="PROSITE" id="PS00022">
    <property type="entry name" value="EGF_1"/>
    <property type="match status" value="7"/>
</dbReference>
<comment type="caution">
    <text evidence="11">Lacks conserved residue(s) required for the propagation of feature annotation.</text>
</comment>
<keyword evidence="3 12" id="KW-0812">Transmembrane</keyword>
<feature type="domain" description="EGF-like" evidence="13">
    <location>
        <begin position="85"/>
        <end position="121"/>
    </location>
</feature>
<organism>
    <name type="scientific">Branchiostoma floridae</name>
    <name type="common">Florida lancelet</name>
    <name type="synonym">Amphioxus</name>
    <dbReference type="NCBI Taxonomy" id="7739"/>
    <lineage>
        <taxon>Eukaryota</taxon>
        <taxon>Metazoa</taxon>
        <taxon>Chordata</taxon>
        <taxon>Cephalochordata</taxon>
        <taxon>Leptocardii</taxon>
        <taxon>Amphioxiformes</taxon>
        <taxon>Branchiostomatidae</taxon>
        <taxon>Branchiostoma</taxon>
    </lineage>
</organism>
<feature type="domain" description="EGF-like" evidence="13">
    <location>
        <begin position="224"/>
        <end position="260"/>
    </location>
</feature>
<evidence type="ECO:0000256" key="10">
    <source>
        <dbReference type="ARBA" id="ARBA00023180"/>
    </source>
</evidence>
<protein>
    <recommendedName>
        <fullName evidence="13">EGF-like domain-containing protein</fullName>
    </recommendedName>
</protein>
<evidence type="ECO:0000256" key="3">
    <source>
        <dbReference type="ARBA" id="ARBA00022692"/>
    </source>
</evidence>
<keyword evidence="10" id="KW-0325">Glycoprotein</keyword>
<feature type="domain" description="EGF-like" evidence="13">
    <location>
        <begin position="186"/>
        <end position="222"/>
    </location>
</feature>
<name>C3YWV0_BRAFL</name>
<dbReference type="GO" id="GO:0120025">
    <property type="term" value="C:plasma membrane bounded cell projection"/>
    <property type="evidence" value="ECO:0007669"/>
    <property type="project" value="UniProtKB-ARBA"/>
</dbReference>
<keyword evidence="6" id="KW-0106">Calcium</keyword>
<dbReference type="PRINTS" id="PR00010">
    <property type="entry name" value="EGFBLOOD"/>
</dbReference>
<dbReference type="SMART" id="SM00179">
    <property type="entry name" value="EGF_CA"/>
    <property type="match status" value="8"/>
</dbReference>
<feature type="disulfide bond" evidence="11">
    <location>
        <begin position="35"/>
        <end position="44"/>
    </location>
</feature>
<feature type="domain" description="EGF-like" evidence="13">
    <location>
        <begin position="262"/>
        <end position="298"/>
    </location>
</feature>
<evidence type="ECO:0000256" key="8">
    <source>
        <dbReference type="ARBA" id="ARBA00023136"/>
    </source>
</evidence>
<keyword evidence="5" id="KW-0677">Repeat</keyword>
<feature type="disulfide bond" evidence="11">
    <location>
        <begin position="212"/>
        <end position="221"/>
    </location>
</feature>
<dbReference type="InterPro" id="IPR018097">
    <property type="entry name" value="EGF_Ca-bd_CS"/>
</dbReference>
<dbReference type="FunFam" id="2.10.25.10:FF:000327">
    <property type="entry name" value="neurogenic locus notch homolog protein 4"/>
    <property type="match status" value="1"/>
</dbReference>
<comment type="subcellular location">
    <subcellularLocation>
        <location evidence="1">Membrane</location>
        <topology evidence="1">Single-pass membrane protein</topology>
    </subcellularLocation>
</comment>
<proteinExistence type="predicted"/>
<evidence type="ECO:0000313" key="14">
    <source>
        <dbReference type="EMBL" id="EEN55344.1"/>
    </source>
</evidence>
<dbReference type="FunFam" id="2.10.25.10:FF:000122">
    <property type="entry name" value="Protein crumbs homolog 2"/>
    <property type="match status" value="1"/>
</dbReference>
<dbReference type="FunFam" id="2.10.25.10:FF:000007">
    <property type="entry name" value="Delta-like protein"/>
    <property type="match status" value="1"/>
</dbReference>
<keyword evidence="2 11" id="KW-0245">EGF-like domain</keyword>
<evidence type="ECO:0000256" key="6">
    <source>
        <dbReference type="ARBA" id="ARBA00022837"/>
    </source>
</evidence>
<dbReference type="GO" id="GO:0007399">
    <property type="term" value="P:nervous system development"/>
    <property type="evidence" value="ECO:0007669"/>
    <property type="project" value="UniProtKB-ARBA"/>
</dbReference>
<feature type="domain" description="EGF-like" evidence="13">
    <location>
        <begin position="315"/>
        <end position="351"/>
    </location>
</feature>
<gene>
    <name evidence="14" type="ORF">BRAFLDRAFT_117363</name>
</gene>
<keyword evidence="7 12" id="KW-1133">Transmembrane helix</keyword>
<dbReference type="InterPro" id="IPR013032">
    <property type="entry name" value="EGF-like_CS"/>
</dbReference>
<evidence type="ECO:0000259" key="13">
    <source>
        <dbReference type="PROSITE" id="PS50026"/>
    </source>
</evidence>
<dbReference type="PROSITE" id="PS01186">
    <property type="entry name" value="EGF_2"/>
    <property type="match status" value="7"/>
</dbReference>
<dbReference type="Pfam" id="PF00008">
    <property type="entry name" value="EGF"/>
    <property type="match status" value="7"/>
</dbReference>
<dbReference type="InParanoid" id="C3YWV0"/>
<keyword evidence="9 11" id="KW-1015">Disulfide bond</keyword>
<dbReference type="PROSITE" id="PS01187">
    <property type="entry name" value="EGF_CA"/>
    <property type="match status" value="2"/>
</dbReference>
<feature type="transmembrane region" description="Helical" evidence="12">
    <location>
        <begin position="570"/>
        <end position="591"/>
    </location>
</feature>
<dbReference type="PANTHER" id="PTHR12916">
    <property type="entry name" value="CYTOCHROME C OXIDASE POLYPEPTIDE VIC-2"/>
    <property type="match status" value="1"/>
</dbReference>
<dbReference type="SMART" id="SM00181">
    <property type="entry name" value="EGF"/>
    <property type="match status" value="9"/>
</dbReference>
<feature type="domain" description="EGF-like" evidence="13">
    <location>
        <begin position="47"/>
        <end position="83"/>
    </location>
</feature>
<dbReference type="InterPro" id="IPR001881">
    <property type="entry name" value="EGF-like_Ca-bd_dom"/>
</dbReference>
<feature type="disulfide bond" evidence="11">
    <location>
        <begin position="288"/>
        <end position="297"/>
    </location>
</feature>
<evidence type="ECO:0000256" key="7">
    <source>
        <dbReference type="ARBA" id="ARBA00022989"/>
    </source>
</evidence>
<evidence type="ECO:0000256" key="11">
    <source>
        <dbReference type="PROSITE-ProRule" id="PRU00076"/>
    </source>
</evidence>
<keyword evidence="4" id="KW-0732">Signal</keyword>
<dbReference type="Pfam" id="PF23575">
    <property type="entry name" value="JAG1"/>
    <property type="match status" value="1"/>
</dbReference>
<feature type="disulfide bond" evidence="11">
    <location>
        <begin position="174"/>
        <end position="183"/>
    </location>
</feature>
<dbReference type="PROSITE" id="PS00010">
    <property type="entry name" value="ASX_HYDROXYL"/>
    <property type="match status" value="5"/>
</dbReference>
<dbReference type="GO" id="GO:0016020">
    <property type="term" value="C:membrane"/>
    <property type="evidence" value="ECO:0007669"/>
    <property type="project" value="UniProtKB-SubCell"/>
</dbReference>
<evidence type="ECO:0000256" key="12">
    <source>
        <dbReference type="SAM" id="Phobius"/>
    </source>
</evidence>
<dbReference type="Pfam" id="PF12661">
    <property type="entry name" value="hEGF"/>
    <property type="match status" value="1"/>
</dbReference>
<dbReference type="SUPFAM" id="SSF57184">
    <property type="entry name" value="Growth factor receptor domain"/>
    <property type="match status" value="2"/>
</dbReference>
<feature type="disulfide bond" evidence="11">
    <location>
        <begin position="73"/>
        <end position="82"/>
    </location>
</feature>
<dbReference type="InterPro" id="IPR056986">
    <property type="entry name" value="JAG1_1/2_dom"/>
</dbReference>
<dbReference type="FunFam" id="2.10.25.10:FF:000061">
    <property type="entry name" value="Delta-like protein"/>
    <property type="match status" value="1"/>
</dbReference>
<dbReference type="GO" id="GO:0071944">
    <property type="term" value="C:cell periphery"/>
    <property type="evidence" value="ECO:0007669"/>
    <property type="project" value="UniProtKB-ARBA"/>
</dbReference>
<feature type="domain" description="EGF-like" evidence="13">
    <location>
        <begin position="148"/>
        <end position="184"/>
    </location>
</feature>
<evidence type="ECO:0000256" key="5">
    <source>
        <dbReference type="ARBA" id="ARBA00022737"/>
    </source>
</evidence>
<dbReference type="FunFam" id="2.10.25.10:FF:000434">
    <property type="entry name" value="Predicted protein"/>
    <property type="match status" value="1"/>
</dbReference>
<dbReference type="PROSITE" id="PS50026">
    <property type="entry name" value="EGF_3"/>
    <property type="match status" value="8"/>
</dbReference>
<keyword evidence="8 12" id="KW-0472">Membrane</keyword>
<dbReference type="CDD" id="cd00054">
    <property type="entry name" value="EGF_CA"/>
    <property type="match status" value="7"/>
</dbReference>
<dbReference type="EMBL" id="GG666561">
    <property type="protein sequence ID" value="EEN55344.1"/>
    <property type="molecule type" value="Genomic_DNA"/>
</dbReference>
<evidence type="ECO:0000256" key="9">
    <source>
        <dbReference type="ARBA" id="ARBA00023157"/>
    </source>
</evidence>
<accession>C3YWV0</accession>
<dbReference type="AlphaFoldDB" id="C3YWV0"/>
<dbReference type="FunFam" id="2.10.25.10:FF:000472">
    <property type="entry name" value="Uncharacterized protein, isoform A"/>
    <property type="match status" value="1"/>
</dbReference>